<proteinExistence type="predicted"/>
<name>A0A8X6S2U8_TRICX</name>
<evidence type="ECO:0000313" key="2">
    <source>
        <dbReference type="EMBL" id="GFY05411.1"/>
    </source>
</evidence>
<accession>A0A8X6S2U8</accession>
<dbReference type="AlphaFoldDB" id="A0A8X6S2U8"/>
<reference evidence="2" key="1">
    <citation type="submission" date="2020-08" db="EMBL/GenBank/DDBJ databases">
        <title>Multicomponent nature underlies the extraordinary mechanical properties of spider dragline silk.</title>
        <authorList>
            <person name="Kono N."/>
            <person name="Nakamura H."/>
            <person name="Mori M."/>
            <person name="Yoshida Y."/>
            <person name="Ohtoshi R."/>
            <person name="Malay A.D."/>
            <person name="Moran D.A.P."/>
            <person name="Tomita M."/>
            <person name="Numata K."/>
            <person name="Arakawa K."/>
        </authorList>
    </citation>
    <scope>NUCLEOTIDE SEQUENCE</scope>
</reference>
<protein>
    <submittedName>
        <fullName evidence="2">Uncharacterized protein</fullName>
    </submittedName>
</protein>
<feature type="region of interest" description="Disordered" evidence="1">
    <location>
        <begin position="210"/>
        <end position="247"/>
    </location>
</feature>
<gene>
    <name evidence="2" type="primary">AVEN_177582_1</name>
    <name evidence="2" type="ORF">TNCV_961071</name>
</gene>
<keyword evidence="3" id="KW-1185">Reference proteome</keyword>
<evidence type="ECO:0000256" key="1">
    <source>
        <dbReference type="SAM" id="MobiDB-lite"/>
    </source>
</evidence>
<organism evidence="2 3">
    <name type="scientific">Trichonephila clavipes</name>
    <name type="common">Golden silk orbweaver</name>
    <name type="synonym">Nephila clavipes</name>
    <dbReference type="NCBI Taxonomy" id="2585209"/>
    <lineage>
        <taxon>Eukaryota</taxon>
        <taxon>Metazoa</taxon>
        <taxon>Ecdysozoa</taxon>
        <taxon>Arthropoda</taxon>
        <taxon>Chelicerata</taxon>
        <taxon>Arachnida</taxon>
        <taxon>Araneae</taxon>
        <taxon>Araneomorphae</taxon>
        <taxon>Entelegynae</taxon>
        <taxon>Araneoidea</taxon>
        <taxon>Nephilidae</taxon>
        <taxon>Trichonephila</taxon>
    </lineage>
</organism>
<dbReference type="EMBL" id="BMAU01021252">
    <property type="protein sequence ID" value="GFY05411.1"/>
    <property type="molecule type" value="Genomic_DNA"/>
</dbReference>
<evidence type="ECO:0000313" key="3">
    <source>
        <dbReference type="Proteomes" id="UP000887159"/>
    </source>
</evidence>
<sequence>MSRKSPFAIQKAVIGIGGEPKSIKKLRSGDLLIETESVLQSKSFLLAQTFLDFPLVVFPHKSLNSCPDVISETYLLCASEAEILEGISNQGVTQLSQTYAQAFNSIHNYPNRSKYNKHSRPSFAMPDITNQMPTTSSSMSAVSTSSSSTQAHLLPSSSSVITSIQSESQLSIPISSTTTSPDNSLNTPATSLSTEIRLFTTTSNKFAALSTENQPSVPLLESAGTTSNSEHSNASKIPKSVKQNFKK</sequence>
<dbReference type="Proteomes" id="UP000887159">
    <property type="component" value="Unassembled WGS sequence"/>
</dbReference>
<feature type="region of interest" description="Disordered" evidence="1">
    <location>
        <begin position="114"/>
        <end position="150"/>
    </location>
</feature>
<feature type="compositionally biased region" description="Polar residues" evidence="1">
    <location>
        <begin position="223"/>
        <end position="235"/>
    </location>
</feature>
<feature type="compositionally biased region" description="Low complexity" evidence="1">
    <location>
        <begin position="134"/>
        <end position="149"/>
    </location>
</feature>
<comment type="caution">
    <text evidence="2">The sequence shown here is derived from an EMBL/GenBank/DDBJ whole genome shotgun (WGS) entry which is preliminary data.</text>
</comment>